<proteinExistence type="predicted"/>
<dbReference type="Proteomes" id="UP000887581">
    <property type="component" value="Unplaced"/>
</dbReference>
<sequence>MVGRNRLSSSGKGVFFDDGNELNALEQEDIPMEMLTNSSMESLSSSSVSSHYPTRPKKPRTSSIAIAEKDDPRKFRIYRPLNHGPFLSTIYYRCSKCESLEKKSIGKVNRKRYAPYVRTLRGKLIGNAHPEHHPDCHAITKEIEELQEMDRACRAKIKIDGYSLSKLEENFRQHVEVASNINMRSNNYNFHVRSKQLNPRFGAVDDDINGSGISEVDLLLRFISDASVSDIAETIDDNNVFLVAASSSSSACCHSVIVPEPDGLSVRIYDGEDKLVGKEVTFCHCSRCDDLCQKSEGDFSPAILKVENDLVVDMYPLHHPECSATSLESLRELGDDLKNFCVVANHRIISLKAVIESEFTVLRDPGESFVINESDQQNWDAPIMDEDILMNSASLPKVPNERCCCRRIYEENMELYQEMLRSVDEMRSLVSEMKRISGVSTEYYVEDGQILEQGDNSALYVVNE</sequence>
<accession>A0A915PHI5</accession>
<feature type="region of interest" description="Disordered" evidence="1">
    <location>
        <begin position="39"/>
        <end position="66"/>
    </location>
</feature>
<keyword evidence="3" id="KW-1185">Reference proteome</keyword>
<evidence type="ECO:0000259" key="2">
    <source>
        <dbReference type="Pfam" id="PF23674"/>
    </source>
</evidence>
<name>A0A915PHI5_9BILA</name>
<feature type="compositionally biased region" description="Low complexity" evidence="1">
    <location>
        <begin position="39"/>
        <end position="50"/>
    </location>
</feature>
<feature type="domain" description="RYYR-CCHC" evidence="2">
    <location>
        <begin position="54"/>
        <end position="136"/>
    </location>
</feature>
<dbReference type="Pfam" id="PF23674">
    <property type="entry name" value="RYYR-CCHC"/>
    <property type="match status" value="2"/>
</dbReference>
<feature type="domain" description="RYYR-CCHC" evidence="2">
    <location>
        <begin position="246"/>
        <end position="322"/>
    </location>
</feature>
<protein>
    <submittedName>
        <fullName evidence="4">SET domain-containing protein</fullName>
    </submittedName>
</protein>
<organism evidence="3 4">
    <name type="scientific">Setaria digitata</name>
    <dbReference type="NCBI Taxonomy" id="48799"/>
    <lineage>
        <taxon>Eukaryota</taxon>
        <taxon>Metazoa</taxon>
        <taxon>Ecdysozoa</taxon>
        <taxon>Nematoda</taxon>
        <taxon>Chromadorea</taxon>
        <taxon>Rhabditida</taxon>
        <taxon>Spirurina</taxon>
        <taxon>Spiruromorpha</taxon>
        <taxon>Filarioidea</taxon>
        <taxon>Setariidae</taxon>
        <taxon>Setaria</taxon>
    </lineage>
</organism>
<evidence type="ECO:0000313" key="4">
    <source>
        <dbReference type="WBParaSite" id="sdigi.contig1134.g10213.t1"/>
    </source>
</evidence>
<reference evidence="4" key="1">
    <citation type="submission" date="2022-11" db="UniProtKB">
        <authorList>
            <consortium name="WormBaseParasite"/>
        </authorList>
    </citation>
    <scope>IDENTIFICATION</scope>
</reference>
<evidence type="ECO:0000313" key="3">
    <source>
        <dbReference type="Proteomes" id="UP000887581"/>
    </source>
</evidence>
<evidence type="ECO:0000256" key="1">
    <source>
        <dbReference type="SAM" id="MobiDB-lite"/>
    </source>
</evidence>
<dbReference type="AlphaFoldDB" id="A0A915PHI5"/>
<dbReference type="WBParaSite" id="sdigi.contig1134.g10213.t1">
    <property type="protein sequence ID" value="sdigi.contig1134.g10213.t1"/>
    <property type="gene ID" value="sdigi.contig1134.g10213"/>
</dbReference>
<dbReference type="InterPro" id="IPR057001">
    <property type="entry name" value="RYYR-CCHC"/>
</dbReference>